<dbReference type="SUPFAM" id="SSF52540">
    <property type="entry name" value="P-loop containing nucleoside triphosphate hydrolases"/>
    <property type="match status" value="1"/>
</dbReference>
<dbReference type="AlphaFoldDB" id="A0A8C4WXX4"/>
<evidence type="ECO:0000256" key="7">
    <source>
        <dbReference type="ARBA" id="ARBA00023306"/>
    </source>
</evidence>
<name>A0A8C4WXX4_EPTBU</name>
<feature type="coiled-coil region" evidence="8">
    <location>
        <begin position="293"/>
        <end position="383"/>
    </location>
</feature>
<sequence>MGLHLPLLPVLSCTIPKVARDCILYLKEQYAEPETFLPLDLLKVPSLDEKLREIEGVKLVFDVIRFKPPEIRRAVLFACGNTLMCDTMEDAKHIAFSSTYRRRAVSLDGTLFDKSGIISGGMSDLRMKAKRWDDNSMEKLKEKKELLTEELKHNRNVLRKDAELRQVHTQLHGLQIRSKYTLSDQEQTKHKLQFSMQEVARLETEFLNVAPHLSEIQENISCQEIEIMKLNDHNNQVEDEVFHEFCVSVGVSNIRQFEEERVKEHLEITKKRSEFENQKTRLVIHLEYQNVQLKEEVKKLKLWEDNVKKDKDNLERLKIEEQETMAAEEVLRVELQALKNNMLEHQSELKNKTQEVEEKKKELNAEQRKSVQLQKELMVIESKLEQKRMDRHNLFQNCKMEEVRLPLKQGSMEQVSEAEIFSLPETVSETAGSNQRTVSIYAHESLIEVDFSGLQEDLKNVSDVKQKGEALEKAILAQHAVLNSITAPNMKADENFESVQEKYSMATEDLEEGRGKAKAARQAFNKVQNIRFGRFNCCLEHVSMAIDVIYKKLTQNLSAQAFLGPQNSEEPYLGGIDYNCVAPGKRYQPMDNLSGGEKTVAALALLFALQRLTCV</sequence>
<dbReference type="Gene3D" id="3.40.50.300">
    <property type="entry name" value="P-loop containing nucleotide triphosphate hydrolases"/>
    <property type="match status" value="1"/>
</dbReference>
<dbReference type="GeneTree" id="ENSGT00940000155614"/>
<keyword evidence="11" id="KW-1185">Reference proteome</keyword>
<dbReference type="PANTHER" id="PTHR18937:SF12">
    <property type="entry name" value="STRUCTURAL MAINTENANCE OF CHROMOSOMES PROTEIN"/>
    <property type="match status" value="1"/>
</dbReference>
<dbReference type="SUPFAM" id="SSF75553">
    <property type="entry name" value="Smc hinge domain"/>
    <property type="match status" value="1"/>
</dbReference>
<keyword evidence="7" id="KW-0131">Cell cycle</keyword>
<keyword evidence="5 8" id="KW-0175">Coiled coil</keyword>
<dbReference type="GO" id="GO:0007062">
    <property type="term" value="P:sister chromatid cohesion"/>
    <property type="evidence" value="ECO:0007669"/>
    <property type="project" value="TreeGrafter"/>
</dbReference>
<organism evidence="10 11">
    <name type="scientific">Eptatretus burgeri</name>
    <name type="common">Inshore hagfish</name>
    <dbReference type="NCBI Taxonomy" id="7764"/>
    <lineage>
        <taxon>Eukaryota</taxon>
        <taxon>Metazoa</taxon>
        <taxon>Chordata</taxon>
        <taxon>Craniata</taxon>
        <taxon>Vertebrata</taxon>
        <taxon>Cyclostomata</taxon>
        <taxon>Myxini</taxon>
        <taxon>Myxiniformes</taxon>
        <taxon>Myxinidae</taxon>
        <taxon>Eptatretinae</taxon>
        <taxon>Eptatretus</taxon>
    </lineage>
</organism>
<dbReference type="OMA" id="TEQCELE"/>
<evidence type="ECO:0000256" key="5">
    <source>
        <dbReference type="ARBA" id="ARBA00023054"/>
    </source>
</evidence>
<feature type="coiled-coil region" evidence="8">
    <location>
        <begin position="185"/>
        <end position="240"/>
    </location>
</feature>
<proteinExistence type="predicted"/>
<comment type="subcellular location">
    <subcellularLocation>
        <location evidence="1">Chromosome</location>
    </subcellularLocation>
</comment>
<dbReference type="Proteomes" id="UP000694388">
    <property type="component" value="Unplaced"/>
</dbReference>
<evidence type="ECO:0000259" key="9">
    <source>
        <dbReference type="Pfam" id="PF06470"/>
    </source>
</evidence>
<evidence type="ECO:0000256" key="6">
    <source>
        <dbReference type="ARBA" id="ARBA00023242"/>
    </source>
</evidence>
<dbReference type="GO" id="GO:0005524">
    <property type="term" value="F:ATP binding"/>
    <property type="evidence" value="ECO:0007669"/>
    <property type="project" value="InterPro"/>
</dbReference>
<protein>
    <recommendedName>
        <fullName evidence="9">SMC hinge domain-containing protein</fullName>
    </recommendedName>
</protein>
<evidence type="ECO:0000256" key="2">
    <source>
        <dbReference type="ARBA" id="ARBA00022454"/>
    </source>
</evidence>
<evidence type="ECO:0000256" key="4">
    <source>
        <dbReference type="ARBA" id="ARBA00022776"/>
    </source>
</evidence>
<dbReference type="Pfam" id="PF06470">
    <property type="entry name" value="SMC_hinge"/>
    <property type="match status" value="1"/>
</dbReference>
<evidence type="ECO:0000256" key="8">
    <source>
        <dbReference type="SAM" id="Coils"/>
    </source>
</evidence>
<dbReference type="InterPro" id="IPR036277">
    <property type="entry name" value="SMC_hinge_sf"/>
</dbReference>
<dbReference type="InterPro" id="IPR027417">
    <property type="entry name" value="P-loop_NTPase"/>
</dbReference>
<dbReference type="PANTHER" id="PTHR18937">
    <property type="entry name" value="STRUCTURAL MAINTENANCE OF CHROMOSOMES SMC FAMILY MEMBER"/>
    <property type="match status" value="1"/>
</dbReference>
<evidence type="ECO:0000313" key="11">
    <source>
        <dbReference type="Proteomes" id="UP000694388"/>
    </source>
</evidence>
<keyword evidence="4" id="KW-0498">Mitosis</keyword>
<dbReference type="Ensembl" id="ENSEBUT00000018978.1">
    <property type="protein sequence ID" value="ENSEBUP00000018402.1"/>
    <property type="gene ID" value="ENSEBUG00000011487.1"/>
</dbReference>
<evidence type="ECO:0000256" key="1">
    <source>
        <dbReference type="ARBA" id="ARBA00004286"/>
    </source>
</evidence>
<dbReference type="GO" id="GO:0003677">
    <property type="term" value="F:DNA binding"/>
    <property type="evidence" value="ECO:0007669"/>
    <property type="project" value="TreeGrafter"/>
</dbReference>
<evidence type="ECO:0000256" key="3">
    <source>
        <dbReference type="ARBA" id="ARBA00022618"/>
    </source>
</evidence>
<reference evidence="10" key="2">
    <citation type="submission" date="2025-09" db="UniProtKB">
        <authorList>
            <consortium name="Ensembl"/>
        </authorList>
    </citation>
    <scope>IDENTIFICATION</scope>
</reference>
<keyword evidence="3" id="KW-0132">Cell division</keyword>
<dbReference type="GO" id="GO:0051301">
    <property type="term" value="P:cell division"/>
    <property type="evidence" value="ECO:0007669"/>
    <property type="project" value="UniProtKB-KW"/>
</dbReference>
<keyword evidence="6" id="KW-0539">Nucleus</keyword>
<evidence type="ECO:0000313" key="10">
    <source>
        <dbReference type="Ensembl" id="ENSEBUP00000018402.1"/>
    </source>
</evidence>
<reference evidence="10" key="1">
    <citation type="submission" date="2025-08" db="UniProtKB">
        <authorList>
            <consortium name="Ensembl"/>
        </authorList>
    </citation>
    <scope>IDENTIFICATION</scope>
</reference>
<dbReference type="Gene3D" id="3.30.70.1620">
    <property type="match status" value="1"/>
</dbReference>
<dbReference type="GO" id="GO:0005634">
    <property type="term" value="C:nucleus"/>
    <property type="evidence" value="ECO:0007669"/>
    <property type="project" value="TreeGrafter"/>
</dbReference>
<feature type="domain" description="SMC hinge" evidence="9">
    <location>
        <begin position="17"/>
        <end position="95"/>
    </location>
</feature>
<dbReference type="InterPro" id="IPR010935">
    <property type="entry name" value="SMC_hinge"/>
</dbReference>
<dbReference type="GO" id="GO:0030893">
    <property type="term" value="C:meiotic cohesin complex"/>
    <property type="evidence" value="ECO:0007669"/>
    <property type="project" value="TreeGrafter"/>
</dbReference>
<dbReference type="Gene3D" id="1.20.1060.20">
    <property type="match status" value="1"/>
</dbReference>
<keyword evidence="2" id="KW-0158">Chromosome</keyword>
<accession>A0A8C4WXX4</accession>